<feature type="transmembrane region" description="Helical" evidence="4">
    <location>
        <begin position="343"/>
        <end position="361"/>
    </location>
</feature>
<feature type="transmembrane region" description="Helical" evidence="4">
    <location>
        <begin position="276"/>
        <end position="296"/>
    </location>
</feature>
<protein>
    <submittedName>
        <fullName evidence="6">MFS transporter</fullName>
    </submittedName>
</protein>
<feature type="transmembrane region" description="Helical" evidence="4">
    <location>
        <begin position="47"/>
        <end position="68"/>
    </location>
</feature>
<proteinExistence type="predicted"/>
<dbReference type="PROSITE" id="PS50850">
    <property type="entry name" value="MFS"/>
    <property type="match status" value="1"/>
</dbReference>
<feature type="transmembrane region" description="Helical" evidence="4">
    <location>
        <begin position="170"/>
        <end position="192"/>
    </location>
</feature>
<feature type="transmembrane region" description="Helical" evidence="4">
    <location>
        <begin position="251"/>
        <end position="271"/>
    </location>
</feature>
<feature type="transmembrane region" description="Helical" evidence="4">
    <location>
        <begin position="99"/>
        <end position="117"/>
    </location>
</feature>
<feature type="transmembrane region" description="Helical" evidence="4">
    <location>
        <begin position="75"/>
        <end position="93"/>
    </location>
</feature>
<feature type="transmembrane region" description="Helical" evidence="4">
    <location>
        <begin position="12"/>
        <end position="35"/>
    </location>
</feature>
<feature type="domain" description="Major facilitator superfamily (MFS) profile" evidence="5">
    <location>
        <begin position="213"/>
        <end position="398"/>
    </location>
</feature>
<keyword evidence="2 4" id="KW-1133">Transmembrane helix</keyword>
<feature type="transmembrane region" description="Helical" evidence="4">
    <location>
        <begin position="138"/>
        <end position="158"/>
    </location>
</feature>
<dbReference type="EMBL" id="JAFEUM010000001">
    <property type="protein sequence ID" value="MBM7035369.1"/>
    <property type="molecule type" value="Genomic_DNA"/>
</dbReference>
<name>A0ABS2HH15_9VIBR</name>
<dbReference type="InterPro" id="IPR020846">
    <property type="entry name" value="MFS_dom"/>
</dbReference>
<evidence type="ECO:0000259" key="5">
    <source>
        <dbReference type="PROSITE" id="PS50850"/>
    </source>
</evidence>
<feature type="transmembrane region" description="Helical" evidence="4">
    <location>
        <begin position="213"/>
        <end position="231"/>
    </location>
</feature>
<feature type="transmembrane region" description="Helical" evidence="4">
    <location>
        <begin position="302"/>
        <end position="323"/>
    </location>
</feature>
<dbReference type="InterPro" id="IPR036259">
    <property type="entry name" value="MFS_trans_sf"/>
</dbReference>
<keyword evidence="3 4" id="KW-0472">Membrane</keyword>
<keyword evidence="7" id="KW-1185">Reference proteome</keyword>
<evidence type="ECO:0000256" key="3">
    <source>
        <dbReference type="ARBA" id="ARBA00023136"/>
    </source>
</evidence>
<comment type="caution">
    <text evidence="6">The sequence shown here is derived from an EMBL/GenBank/DDBJ whole genome shotgun (WGS) entry which is preliminary data.</text>
</comment>
<feature type="transmembrane region" description="Helical" evidence="4">
    <location>
        <begin position="367"/>
        <end position="386"/>
    </location>
</feature>
<dbReference type="RefSeq" id="WP_205156976.1">
    <property type="nucleotide sequence ID" value="NZ_JAFEUM010000001.1"/>
</dbReference>
<dbReference type="Pfam" id="PF07690">
    <property type="entry name" value="MFS_1"/>
    <property type="match status" value="1"/>
</dbReference>
<dbReference type="Gene3D" id="1.20.1250.20">
    <property type="entry name" value="MFS general substrate transporter like domains"/>
    <property type="match status" value="1"/>
</dbReference>
<evidence type="ECO:0000256" key="1">
    <source>
        <dbReference type="ARBA" id="ARBA00022692"/>
    </source>
</evidence>
<gene>
    <name evidence="6" type="ORF">JQC93_03030</name>
</gene>
<evidence type="ECO:0000313" key="6">
    <source>
        <dbReference type="EMBL" id="MBM7035369.1"/>
    </source>
</evidence>
<dbReference type="PANTHER" id="PTHR23534">
    <property type="entry name" value="MFS PERMEASE"/>
    <property type="match status" value="1"/>
</dbReference>
<dbReference type="PANTHER" id="PTHR23534:SF1">
    <property type="entry name" value="MAJOR FACILITATOR SUPERFAMILY PROTEIN"/>
    <property type="match status" value="1"/>
</dbReference>
<dbReference type="InterPro" id="IPR011701">
    <property type="entry name" value="MFS"/>
</dbReference>
<keyword evidence="1 4" id="KW-0812">Transmembrane</keyword>
<evidence type="ECO:0000256" key="2">
    <source>
        <dbReference type="ARBA" id="ARBA00022989"/>
    </source>
</evidence>
<sequence>MTTDSAFPRSAWLLIIVAALTMSTGFTMVFVGGIIGLELAPKAEWATFPLALMITGVALTTLPMGVAISRWGRKPIIVAGAWVAVFGGLLAALSVALQWFWLLCLSAVILGASMAVVQQYRFAVMEWVSPQRRAEAASRVLVGGLVAAFLGPELASFGKDWLSTPYVGSFVLMAIVNGIAAIVLLGLDPTPVPKTNRPDSKMTWGQLVTKRDLVCAVLAGAIGYAVMSFIMTATPLHMHGNVGHSLEHTKWVIQSHIFAMFAPSLFSGWLIRKLGFAAMMVLGIIAFALSIAIALKGDQIELFWGSLVLLGIGWNFLFVSATALLPTTCSPEQAPKVQSMNDFFIFASQAVASLSAGWILHAFGWQTQLWLCAPLLVVLLIAIVRWQTSLQSTAKQTS</sequence>
<dbReference type="Proteomes" id="UP000809621">
    <property type="component" value="Unassembled WGS sequence"/>
</dbReference>
<dbReference type="SUPFAM" id="SSF103473">
    <property type="entry name" value="MFS general substrate transporter"/>
    <property type="match status" value="1"/>
</dbReference>
<reference evidence="6 7" key="1">
    <citation type="submission" date="2021-02" db="EMBL/GenBank/DDBJ databases">
        <authorList>
            <person name="Park J.-S."/>
        </authorList>
    </citation>
    <scope>NUCLEOTIDE SEQUENCE [LARGE SCALE GENOMIC DNA]</scope>
    <source>
        <strain evidence="6 7">188UL20-2</strain>
    </source>
</reference>
<evidence type="ECO:0000313" key="7">
    <source>
        <dbReference type="Proteomes" id="UP000809621"/>
    </source>
</evidence>
<evidence type="ECO:0000256" key="4">
    <source>
        <dbReference type="SAM" id="Phobius"/>
    </source>
</evidence>
<accession>A0ABS2HH15</accession>
<organism evidence="6 7">
    <name type="scientific">Vibrio ulleungensis</name>
    <dbReference type="NCBI Taxonomy" id="2807619"/>
    <lineage>
        <taxon>Bacteria</taxon>
        <taxon>Pseudomonadati</taxon>
        <taxon>Pseudomonadota</taxon>
        <taxon>Gammaproteobacteria</taxon>
        <taxon>Vibrionales</taxon>
        <taxon>Vibrionaceae</taxon>
        <taxon>Vibrio</taxon>
    </lineage>
</organism>